<evidence type="ECO:0008006" key="4">
    <source>
        <dbReference type="Google" id="ProtNLM"/>
    </source>
</evidence>
<accession>A0A2B7ZI03</accession>
<name>A0A2B7ZI03_9EURO</name>
<sequence length="64" mass="6795">MILIALWLTTAAAVAPPALAPLPMPNSRKLKYAQVATAQLAYVASKVSKSVRVNKVLAMGCKEE</sequence>
<comment type="caution">
    <text evidence="2">The sequence shown here is derived from an EMBL/GenBank/DDBJ whole genome shotgun (WGS) entry which is preliminary data.</text>
</comment>
<gene>
    <name evidence="2" type="ORF">GX50_04399</name>
</gene>
<feature type="signal peptide" evidence="1">
    <location>
        <begin position="1"/>
        <end position="20"/>
    </location>
</feature>
<protein>
    <recommendedName>
        <fullName evidence="4">Secreted protein</fullName>
    </recommendedName>
</protein>
<proteinExistence type="predicted"/>
<evidence type="ECO:0000313" key="2">
    <source>
        <dbReference type="EMBL" id="PGH32798.1"/>
    </source>
</evidence>
<dbReference type="Proteomes" id="UP000226031">
    <property type="component" value="Unassembled WGS sequence"/>
</dbReference>
<keyword evidence="3" id="KW-1185">Reference proteome</keyword>
<feature type="chain" id="PRO_5012405911" description="Secreted protein" evidence="1">
    <location>
        <begin position="21"/>
        <end position="64"/>
    </location>
</feature>
<keyword evidence="1" id="KW-0732">Signal</keyword>
<evidence type="ECO:0000256" key="1">
    <source>
        <dbReference type="SAM" id="SignalP"/>
    </source>
</evidence>
<dbReference type="AlphaFoldDB" id="A0A2B7ZI03"/>
<reference evidence="2 3" key="1">
    <citation type="submission" date="2017-10" db="EMBL/GenBank/DDBJ databases">
        <title>Comparative genomics in systemic dimorphic fungi from Ajellomycetaceae.</title>
        <authorList>
            <person name="Munoz J.F."/>
            <person name="Mcewen J.G."/>
            <person name="Clay O.K."/>
            <person name="Cuomo C.A."/>
        </authorList>
    </citation>
    <scope>NUCLEOTIDE SEQUENCE [LARGE SCALE GENOMIC DNA]</scope>
    <source>
        <strain evidence="2 3">UAMH4076</strain>
    </source>
</reference>
<organism evidence="2 3">
    <name type="scientific">[Emmonsia] crescens</name>
    <dbReference type="NCBI Taxonomy" id="73230"/>
    <lineage>
        <taxon>Eukaryota</taxon>
        <taxon>Fungi</taxon>
        <taxon>Dikarya</taxon>
        <taxon>Ascomycota</taxon>
        <taxon>Pezizomycotina</taxon>
        <taxon>Eurotiomycetes</taxon>
        <taxon>Eurotiomycetidae</taxon>
        <taxon>Onygenales</taxon>
        <taxon>Ajellomycetaceae</taxon>
        <taxon>Emergomyces</taxon>
    </lineage>
</organism>
<dbReference type="EMBL" id="PDND01000081">
    <property type="protein sequence ID" value="PGH32798.1"/>
    <property type="molecule type" value="Genomic_DNA"/>
</dbReference>
<evidence type="ECO:0000313" key="3">
    <source>
        <dbReference type="Proteomes" id="UP000226031"/>
    </source>
</evidence>